<comment type="subcellular location">
    <subcellularLocation>
        <location evidence="1">Cell membrane</location>
        <topology evidence="1">Multi-pass membrane protein</topology>
    </subcellularLocation>
</comment>
<keyword evidence="3" id="KW-0812">Transmembrane</keyword>
<organism evidence="7 8">
    <name type="scientific">Methanorbis furvi</name>
    <dbReference type="NCBI Taxonomy" id="3028299"/>
    <lineage>
        <taxon>Archaea</taxon>
        <taxon>Methanobacteriati</taxon>
        <taxon>Methanobacteriota</taxon>
        <taxon>Stenosarchaea group</taxon>
        <taxon>Methanomicrobia</taxon>
        <taxon>Methanomicrobiales</taxon>
        <taxon>Methanocorpusculaceae</taxon>
        <taxon>Methanorbis</taxon>
    </lineage>
</organism>
<dbReference type="Proteomes" id="UP001273136">
    <property type="component" value="Unassembled WGS sequence"/>
</dbReference>
<dbReference type="GO" id="GO:0005886">
    <property type="term" value="C:plasma membrane"/>
    <property type="evidence" value="ECO:0007669"/>
    <property type="project" value="UniProtKB-SubCell"/>
</dbReference>
<dbReference type="AlphaFoldDB" id="A0AAE4S9X9"/>
<gene>
    <name evidence="7" type="ORF">McpAg1_08890</name>
</gene>
<evidence type="ECO:0000313" key="8">
    <source>
        <dbReference type="Proteomes" id="UP001273136"/>
    </source>
</evidence>
<feature type="domain" description="Single Cache" evidence="6">
    <location>
        <begin position="425"/>
        <end position="547"/>
    </location>
</feature>
<evidence type="ECO:0000259" key="6">
    <source>
        <dbReference type="Pfam" id="PF17200"/>
    </source>
</evidence>
<dbReference type="EMBL" id="JAWDKA010000004">
    <property type="protein sequence ID" value="MDV0441681.1"/>
    <property type="molecule type" value="Genomic_DNA"/>
</dbReference>
<feature type="domain" description="Single Cache" evidence="6">
    <location>
        <begin position="328"/>
        <end position="421"/>
    </location>
</feature>
<protein>
    <recommendedName>
        <fullName evidence="6">Single Cache domain-containing protein</fullName>
    </recommendedName>
</protein>
<proteinExistence type="predicted"/>
<dbReference type="RefSeq" id="WP_338094084.1">
    <property type="nucleotide sequence ID" value="NZ_JAWDKA010000004.1"/>
</dbReference>
<keyword evidence="4" id="KW-1133">Transmembrane helix</keyword>
<dbReference type="PROSITE" id="PS51257">
    <property type="entry name" value="PROKAR_LIPOPROTEIN"/>
    <property type="match status" value="1"/>
</dbReference>
<name>A0AAE4S9X9_9EURY</name>
<evidence type="ECO:0000256" key="5">
    <source>
        <dbReference type="ARBA" id="ARBA00023136"/>
    </source>
</evidence>
<dbReference type="Gene3D" id="3.30.450.20">
    <property type="entry name" value="PAS domain"/>
    <property type="match status" value="2"/>
</dbReference>
<evidence type="ECO:0000256" key="3">
    <source>
        <dbReference type="ARBA" id="ARBA00022692"/>
    </source>
</evidence>
<evidence type="ECO:0000256" key="1">
    <source>
        <dbReference type="ARBA" id="ARBA00004651"/>
    </source>
</evidence>
<evidence type="ECO:0000256" key="2">
    <source>
        <dbReference type="ARBA" id="ARBA00022475"/>
    </source>
</evidence>
<dbReference type="InterPro" id="IPR033480">
    <property type="entry name" value="sCache_2"/>
</dbReference>
<keyword evidence="8" id="KW-1185">Reference proteome</keyword>
<evidence type="ECO:0000313" key="7">
    <source>
        <dbReference type="EMBL" id="MDV0441681.1"/>
    </source>
</evidence>
<keyword evidence="2" id="KW-1003">Cell membrane</keyword>
<sequence length="553" mass="61359">MNRKIVAGVVVVVVLAFAAVFSAACIVPGSDNELEVKYAEQMDAVVSLADSMTKNQLTYMDLIIPGARLIASDPDNMTQTTAILSDLYSSIPTFTIVAFSNETGHVAAVFPTNYRDTVIGNWSEHLNRYNTTKSPAFDIFNVRDHSVPGIVSPCISDNGTTIGYIISMIDPTYLFGEVAAKYENASSWRYWVVEDDGLILYTEYPKLYGKNMRSLDTPDRAGLYRVFELARENKSGSAVYTGYSYSDLKLMDYFVTWDTVPIDETGDHKHLVMITAKLNGRQNQVRPVSSTDQTLEEFVHSALIFANDVGKDAALAEFSRPDGQFTTKEYSVFAFDRNKTLLADAYTYNIIGNSLSYVVDSNGVEAGDLIHRRAMQGGGYVLYLYPNPAENMTEQLKLSYIVQADDDWYIAAGVFIDDSNLHVPAEVRENVTSYLRSVQKYAGSVDKDTAVATLNDPNGPYAPEDLRFFAMDYHGTILADPQYPEFVGENYLGMTDVFGSSITRDAIILAKEGGGKQYVYSPKERDEEGSELRLEYVLPAGDDWLILGAVTIE</sequence>
<evidence type="ECO:0000256" key="4">
    <source>
        <dbReference type="ARBA" id="ARBA00022989"/>
    </source>
</evidence>
<accession>A0AAE4S9X9</accession>
<comment type="caution">
    <text evidence="7">The sequence shown here is derived from an EMBL/GenBank/DDBJ whole genome shotgun (WGS) entry which is preliminary data.</text>
</comment>
<dbReference type="Pfam" id="PF17200">
    <property type="entry name" value="sCache_2"/>
    <property type="match status" value="2"/>
</dbReference>
<reference evidence="7" key="1">
    <citation type="submission" date="2023-06" db="EMBL/GenBank/DDBJ databases">
        <title>Genome sequence of Methancorpusculaceae sp. Ag1.</title>
        <authorList>
            <person name="Protasov E."/>
            <person name="Platt K."/>
            <person name="Poehlein A."/>
            <person name="Daniel R."/>
            <person name="Brune A."/>
        </authorList>
    </citation>
    <scope>NUCLEOTIDE SEQUENCE</scope>
    <source>
        <strain evidence="7">Ag1</strain>
    </source>
</reference>
<keyword evidence="5" id="KW-0472">Membrane</keyword>